<organism evidence="1">
    <name type="scientific">Rhizophora mucronata</name>
    <name type="common">Asiatic mangrove</name>
    <dbReference type="NCBI Taxonomy" id="61149"/>
    <lineage>
        <taxon>Eukaryota</taxon>
        <taxon>Viridiplantae</taxon>
        <taxon>Streptophyta</taxon>
        <taxon>Embryophyta</taxon>
        <taxon>Tracheophyta</taxon>
        <taxon>Spermatophyta</taxon>
        <taxon>Magnoliopsida</taxon>
        <taxon>eudicotyledons</taxon>
        <taxon>Gunneridae</taxon>
        <taxon>Pentapetalae</taxon>
        <taxon>rosids</taxon>
        <taxon>fabids</taxon>
        <taxon>Malpighiales</taxon>
        <taxon>Rhizophoraceae</taxon>
        <taxon>Rhizophora</taxon>
    </lineage>
</organism>
<dbReference type="EMBL" id="GGEC01090091">
    <property type="protein sequence ID" value="MBX70575.1"/>
    <property type="molecule type" value="Transcribed_RNA"/>
</dbReference>
<proteinExistence type="predicted"/>
<protein>
    <submittedName>
        <fullName evidence="1">Uncharacterized protein</fullName>
    </submittedName>
</protein>
<name>A0A2P2QUE4_RHIMU</name>
<dbReference type="AlphaFoldDB" id="A0A2P2QUE4"/>
<evidence type="ECO:0000313" key="1">
    <source>
        <dbReference type="EMBL" id="MBX70575.1"/>
    </source>
</evidence>
<sequence length="52" mass="6030">MGKKLEQLECQHYIKILIIQNEPKQLLTSKLESYRNLGMLSPSVSTQEQKPD</sequence>
<accession>A0A2P2QUE4</accession>
<reference evidence="1" key="1">
    <citation type="submission" date="2018-02" db="EMBL/GenBank/DDBJ databases">
        <title>Rhizophora mucronata_Transcriptome.</title>
        <authorList>
            <person name="Meera S.P."/>
            <person name="Sreeshan A."/>
            <person name="Augustine A."/>
        </authorList>
    </citation>
    <scope>NUCLEOTIDE SEQUENCE</scope>
    <source>
        <tissue evidence="1">Leaf</tissue>
    </source>
</reference>